<dbReference type="InterPro" id="IPR009019">
    <property type="entry name" value="KH_sf_prok-type"/>
</dbReference>
<keyword evidence="4 6" id="KW-0694">RNA-binding</keyword>
<dbReference type="NCBIfam" id="TIGR00436">
    <property type="entry name" value="era"/>
    <property type="match status" value="1"/>
</dbReference>
<evidence type="ECO:0000259" key="10">
    <source>
        <dbReference type="PROSITE" id="PS51713"/>
    </source>
</evidence>
<reference evidence="11" key="2">
    <citation type="journal article" date="2021" name="PeerJ">
        <title>Extensive microbial diversity within the chicken gut microbiome revealed by metagenomics and culture.</title>
        <authorList>
            <person name="Gilroy R."/>
            <person name="Ravi A."/>
            <person name="Getino M."/>
            <person name="Pursley I."/>
            <person name="Horton D.L."/>
            <person name="Alikhan N.F."/>
            <person name="Baker D."/>
            <person name="Gharbi K."/>
            <person name="Hall N."/>
            <person name="Watson M."/>
            <person name="Adriaenssens E.M."/>
            <person name="Foster-Nyarko E."/>
            <person name="Jarju S."/>
            <person name="Secka A."/>
            <person name="Antonio M."/>
            <person name="Oren A."/>
            <person name="Chaudhuri R.R."/>
            <person name="La Ragione R."/>
            <person name="Hildebrand F."/>
            <person name="Pallen M.J."/>
        </authorList>
    </citation>
    <scope>NUCLEOTIDE SEQUENCE</scope>
    <source>
        <strain evidence="11">11159</strain>
    </source>
</reference>
<evidence type="ECO:0000259" key="9">
    <source>
        <dbReference type="PROSITE" id="PS50823"/>
    </source>
</evidence>
<dbReference type="InterPro" id="IPR027417">
    <property type="entry name" value="P-loop_NTPase"/>
</dbReference>
<evidence type="ECO:0000256" key="6">
    <source>
        <dbReference type="HAMAP-Rule" id="MF_00367"/>
    </source>
</evidence>
<dbReference type="PANTHER" id="PTHR42698">
    <property type="entry name" value="GTPASE ERA"/>
    <property type="match status" value="1"/>
</dbReference>
<dbReference type="GO" id="GO:0005829">
    <property type="term" value="C:cytosol"/>
    <property type="evidence" value="ECO:0007669"/>
    <property type="project" value="TreeGrafter"/>
</dbReference>
<feature type="region of interest" description="G2" evidence="7">
    <location>
        <begin position="36"/>
        <end position="40"/>
    </location>
</feature>
<dbReference type="InterPro" id="IPR004044">
    <property type="entry name" value="KH_dom_type_2"/>
</dbReference>
<dbReference type="InterPro" id="IPR005662">
    <property type="entry name" value="GTPase_Era-like"/>
</dbReference>
<evidence type="ECO:0000256" key="3">
    <source>
        <dbReference type="ARBA" id="ARBA00022741"/>
    </source>
</evidence>
<feature type="domain" description="KH type-2" evidence="9">
    <location>
        <begin position="199"/>
        <end position="275"/>
    </location>
</feature>
<dbReference type="AlphaFoldDB" id="A0A9D9DN92"/>
<keyword evidence="6" id="KW-0472">Membrane</keyword>
<comment type="similarity">
    <text evidence="1 6 7 8">Belongs to the TRAFAC class TrmE-Era-EngA-EngB-Septin-like GTPase superfamily. Era GTPase family.</text>
</comment>
<feature type="binding site" evidence="6">
    <location>
        <begin position="118"/>
        <end position="121"/>
    </location>
    <ligand>
        <name>GTP</name>
        <dbReference type="ChEBI" id="CHEBI:37565"/>
    </ligand>
</feature>
<dbReference type="GO" id="GO:0005525">
    <property type="term" value="F:GTP binding"/>
    <property type="evidence" value="ECO:0007669"/>
    <property type="project" value="UniProtKB-UniRule"/>
</dbReference>
<dbReference type="EMBL" id="JADIMY010000121">
    <property type="protein sequence ID" value="MBO8428144.1"/>
    <property type="molecule type" value="Genomic_DNA"/>
</dbReference>
<dbReference type="HAMAP" id="MF_00367">
    <property type="entry name" value="GTPase_Era"/>
    <property type="match status" value="1"/>
</dbReference>
<feature type="binding site" evidence="6">
    <location>
        <begin position="10"/>
        <end position="17"/>
    </location>
    <ligand>
        <name>GTP</name>
        <dbReference type="ChEBI" id="CHEBI:37565"/>
    </ligand>
</feature>
<comment type="subcellular location">
    <subcellularLocation>
        <location evidence="6">Cytoplasm</location>
    </subcellularLocation>
    <subcellularLocation>
        <location evidence="6">Cell membrane</location>
        <topology evidence="6">Peripheral membrane protein</topology>
    </subcellularLocation>
</comment>
<evidence type="ECO:0000313" key="11">
    <source>
        <dbReference type="EMBL" id="MBO8428144.1"/>
    </source>
</evidence>
<evidence type="ECO:0000256" key="2">
    <source>
        <dbReference type="ARBA" id="ARBA00020484"/>
    </source>
</evidence>
<accession>A0A9D9DN92</accession>
<sequence>MKSGFVSIVGRPNVGKSTLINAIVGQKISIVTPKSQTTRDQIIGIYNDNESQIVFIDTPGIHKPHNELGEILDKRAYRTIRDCELALLVIDTSKDLGEGDEYLLEHLKFDCPLILVFNKIDLTNILLVTKIKERYQSVYTNATSIEISALTKFNVEDLIELIKDKLPEGPQYYDVKQLTDKDLRFQVQEIIREKTLLFLKEEVPHGVAVLCDEIDTSKKELEIFAKIVVERESQKGIVIGKNGKMIKRIGTASRKDIENQIKKHINLQLRVQVVENWRNSSSFLVSIGYK</sequence>
<dbReference type="NCBIfam" id="NF000908">
    <property type="entry name" value="PRK00089.1"/>
    <property type="match status" value="1"/>
</dbReference>
<feature type="region of interest" description="G1" evidence="7">
    <location>
        <begin position="10"/>
        <end position="17"/>
    </location>
</feature>
<keyword evidence="6" id="KW-0963">Cytoplasm</keyword>
<dbReference type="SUPFAM" id="SSF52540">
    <property type="entry name" value="P-loop containing nucleoside triphosphate hydrolases"/>
    <property type="match status" value="1"/>
</dbReference>
<dbReference type="CDD" id="cd22534">
    <property type="entry name" value="KH-II_Era"/>
    <property type="match status" value="1"/>
</dbReference>
<evidence type="ECO:0000256" key="4">
    <source>
        <dbReference type="ARBA" id="ARBA00022884"/>
    </source>
</evidence>
<keyword evidence="3 6" id="KW-0547">Nucleotide-binding</keyword>
<dbReference type="GO" id="GO:0005886">
    <property type="term" value="C:plasma membrane"/>
    <property type="evidence" value="ECO:0007669"/>
    <property type="project" value="UniProtKB-SubCell"/>
</dbReference>
<dbReference type="CDD" id="cd04163">
    <property type="entry name" value="Era"/>
    <property type="match status" value="1"/>
</dbReference>
<dbReference type="GO" id="GO:0003924">
    <property type="term" value="F:GTPase activity"/>
    <property type="evidence" value="ECO:0007669"/>
    <property type="project" value="UniProtKB-UniRule"/>
</dbReference>
<feature type="region of interest" description="G5" evidence="7">
    <location>
        <begin position="147"/>
        <end position="149"/>
    </location>
</feature>
<dbReference type="PROSITE" id="PS50823">
    <property type="entry name" value="KH_TYPE_2"/>
    <property type="match status" value="1"/>
</dbReference>
<dbReference type="Proteomes" id="UP000823613">
    <property type="component" value="Unassembled WGS sequence"/>
</dbReference>
<comment type="subunit">
    <text evidence="6">Monomer.</text>
</comment>
<reference evidence="11" key="1">
    <citation type="submission" date="2020-10" db="EMBL/GenBank/DDBJ databases">
        <authorList>
            <person name="Gilroy R."/>
        </authorList>
    </citation>
    <scope>NUCLEOTIDE SEQUENCE</scope>
    <source>
        <strain evidence="11">11159</strain>
    </source>
</reference>
<dbReference type="PROSITE" id="PS51713">
    <property type="entry name" value="G_ERA"/>
    <property type="match status" value="1"/>
</dbReference>
<dbReference type="PRINTS" id="PR00326">
    <property type="entry name" value="GTP1OBG"/>
</dbReference>
<evidence type="ECO:0000256" key="5">
    <source>
        <dbReference type="ARBA" id="ARBA00023134"/>
    </source>
</evidence>
<dbReference type="GO" id="GO:0000028">
    <property type="term" value="P:ribosomal small subunit assembly"/>
    <property type="evidence" value="ECO:0007669"/>
    <property type="project" value="TreeGrafter"/>
</dbReference>
<feature type="domain" description="Era-type G" evidence="10">
    <location>
        <begin position="2"/>
        <end position="168"/>
    </location>
</feature>
<dbReference type="GO" id="GO:0070181">
    <property type="term" value="F:small ribosomal subunit rRNA binding"/>
    <property type="evidence" value="ECO:0007669"/>
    <property type="project" value="UniProtKB-UniRule"/>
</dbReference>
<proteinExistence type="inferred from homology"/>
<dbReference type="Gene3D" id="3.30.300.20">
    <property type="match status" value="1"/>
</dbReference>
<name>A0A9D9DN92_9BACL</name>
<dbReference type="InterPro" id="IPR030388">
    <property type="entry name" value="G_ERA_dom"/>
</dbReference>
<dbReference type="InterPro" id="IPR005225">
    <property type="entry name" value="Small_GTP-bd"/>
</dbReference>
<keyword evidence="6" id="KW-1003">Cell membrane</keyword>
<dbReference type="Gene3D" id="3.40.50.300">
    <property type="entry name" value="P-loop containing nucleotide triphosphate hydrolases"/>
    <property type="match status" value="1"/>
</dbReference>
<evidence type="ECO:0000256" key="8">
    <source>
        <dbReference type="RuleBase" id="RU003761"/>
    </source>
</evidence>
<keyword evidence="6" id="KW-0699">rRNA-binding</keyword>
<keyword evidence="6" id="KW-0690">Ribosome biogenesis</keyword>
<dbReference type="SUPFAM" id="SSF54814">
    <property type="entry name" value="Prokaryotic type KH domain (KH-domain type II)"/>
    <property type="match status" value="1"/>
</dbReference>
<feature type="binding site" evidence="6">
    <location>
        <begin position="57"/>
        <end position="61"/>
    </location>
    <ligand>
        <name>GTP</name>
        <dbReference type="ChEBI" id="CHEBI:37565"/>
    </ligand>
</feature>
<evidence type="ECO:0000256" key="7">
    <source>
        <dbReference type="PROSITE-ProRule" id="PRU01050"/>
    </source>
</evidence>
<dbReference type="InterPro" id="IPR015946">
    <property type="entry name" value="KH_dom-like_a/b"/>
</dbReference>
<keyword evidence="5 6" id="KW-0342">GTP-binding</keyword>
<evidence type="ECO:0000313" key="12">
    <source>
        <dbReference type="Proteomes" id="UP000823613"/>
    </source>
</evidence>
<evidence type="ECO:0000256" key="1">
    <source>
        <dbReference type="ARBA" id="ARBA00007921"/>
    </source>
</evidence>
<protein>
    <recommendedName>
        <fullName evidence="2 6">GTPase Era</fullName>
    </recommendedName>
</protein>
<dbReference type="Pfam" id="PF07650">
    <property type="entry name" value="KH_2"/>
    <property type="match status" value="1"/>
</dbReference>
<dbReference type="PANTHER" id="PTHR42698:SF1">
    <property type="entry name" value="GTPASE ERA, MITOCHONDRIAL"/>
    <property type="match status" value="1"/>
</dbReference>
<feature type="region of interest" description="G3" evidence="7">
    <location>
        <begin position="57"/>
        <end position="60"/>
    </location>
</feature>
<organism evidence="11 12">
    <name type="scientific">Candidatus Onthovivens merdipullorum</name>
    <dbReference type="NCBI Taxonomy" id="2840889"/>
    <lineage>
        <taxon>Bacteria</taxon>
        <taxon>Bacillati</taxon>
        <taxon>Bacillota</taxon>
        <taxon>Bacilli</taxon>
        <taxon>Bacillales</taxon>
        <taxon>Candidatus Onthovivens</taxon>
    </lineage>
</organism>
<comment type="function">
    <text evidence="6">An essential GTPase that binds both GDP and GTP, with rapid nucleotide exchange. Plays a role in 16S rRNA processing and 30S ribosomal subunit biogenesis and possibly also in cell cycle regulation and energy metabolism.</text>
</comment>
<dbReference type="NCBIfam" id="TIGR00231">
    <property type="entry name" value="small_GTP"/>
    <property type="match status" value="1"/>
</dbReference>
<dbReference type="InterPro" id="IPR006073">
    <property type="entry name" value="GTP-bd"/>
</dbReference>
<comment type="caution">
    <text evidence="11">The sequence shown here is derived from an EMBL/GenBank/DDBJ whole genome shotgun (WGS) entry which is preliminary data.</text>
</comment>
<dbReference type="Pfam" id="PF01926">
    <property type="entry name" value="MMR_HSR1"/>
    <property type="match status" value="1"/>
</dbReference>
<gene>
    <name evidence="6 11" type="primary">era</name>
    <name evidence="11" type="ORF">IAC58_06355</name>
</gene>
<feature type="region of interest" description="G4" evidence="7">
    <location>
        <begin position="118"/>
        <end position="121"/>
    </location>
</feature>
<dbReference type="GO" id="GO:0043024">
    <property type="term" value="F:ribosomal small subunit binding"/>
    <property type="evidence" value="ECO:0007669"/>
    <property type="project" value="TreeGrafter"/>
</dbReference>